<dbReference type="CTD" id="103183316"/>
<feature type="region of interest" description="Disordered" evidence="1">
    <location>
        <begin position="1"/>
        <end position="159"/>
    </location>
</feature>
<dbReference type="AlphaFoldDB" id="A0A8M1KKI6"/>
<organism evidence="2 3">
    <name type="scientific">Clupea harengus</name>
    <name type="common">Atlantic herring</name>
    <dbReference type="NCBI Taxonomy" id="7950"/>
    <lineage>
        <taxon>Eukaryota</taxon>
        <taxon>Metazoa</taxon>
        <taxon>Chordata</taxon>
        <taxon>Craniata</taxon>
        <taxon>Vertebrata</taxon>
        <taxon>Euteleostomi</taxon>
        <taxon>Actinopterygii</taxon>
        <taxon>Neopterygii</taxon>
        <taxon>Teleostei</taxon>
        <taxon>Clupei</taxon>
        <taxon>Clupeiformes</taxon>
        <taxon>Clupeoidei</taxon>
        <taxon>Clupeidae</taxon>
        <taxon>Clupea</taxon>
    </lineage>
</organism>
<feature type="compositionally biased region" description="Polar residues" evidence="1">
    <location>
        <begin position="25"/>
        <end position="39"/>
    </location>
</feature>
<evidence type="ECO:0000313" key="2">
    <source>
        <dbReference type="Proteomes" id="UP000515152"/>
    </source>
</evidence>
<reference evidence="3" key="1">
    <citation type="submission" date="2025-08" db="UniProtKB">
        <authorList>
            <consortium name="RefSeq"/>
        </authorList>
    </citation>
    <scope>IDENTIFICATION</scope>
</reference>
<dbReference type="RefSeq" id="XP_042562289.1">
    <property type="nucleotide sequence ID" value="XM_042706355.1"/>
</dbReference>
<dbReference type="OrthoDB" id="10017439at2759"/>
<sequence>MATLNKYCLGQGIGNIEVHPPKNKSALNKTSSMEQAPQSDDNDKITSGKKKCKKKNKEKISETEKKKTNKSRSGTQKGDDTSSPPNSDDTGADCVFPSDKQPPEAKSSSNSSLTKGGGPTKGKTGKRSKKLKKSVSNQETAPAPSAEKDKAEVSAKSLESLRWEGVLDDPVSEAERLEVYKANRRKRYLAAQQLGKTAVTQASQAR</sequence>
<dbReference type="Proteomes" id="UP000515152">
    <property type="component" value="Unplaced"/>
</dbReference>
<protein>
    <submittedName>
        <fullName evidence="3">Protein LIAT1</fullName>
    </submittedName>
</protein>
<evidence type="ECO:0000256" key="1">
    <source>
        <dbReference type="SAM" id="MobiDB-lite"/>
    </source>
</evidence>
<dbReference type="GeneID" id="122131707"/>
<dbReference type="PANTHER" id="PTHR36474:SF1">
    <property type="entry name" value="PROTEIN LIAT1"/>
    <property type="match status" value="1"/>
</dbReference>
<evidence type="ECO:0000313" key="3">
    <source>
        <dbReference type="RefSeq" id="XP_042562289.1"/>
    </source>
</evidence>
<dbReference type="InterPro" id="IPR038794">
    <property type="entry name" value="LIAT1"/>
</dbReference>
<gene>
    <name evidence="3" type="primary">cunh17orf97</name>
</gene>
<name>A0A8M1KKI6_CLUHA</name>
<dbReference type="KEGG" id="char:122131707"/>
<proteinExistence type="predicted"/>
<dbReference type="PANTHER" id="PTHR36474">
    <property type="entry name" value="PROTEIN LIAT1"/>
    <property type="match status" value="1"/>
</dbReference>
<keyword evidence="2" id="KW-1185">Reference proteome</keyword>
<feature type="compositionally biased region" description="Basic residues" evidence="1">
    <location>
        <begin position="47"/>
        <end position="57"/>
    </location>
</feature>
<accession>A0A8M1KKI6</accession>
<feature type="compositionally biased region" description="Basic residues" evidence="1">
    <location>
        <begin position="123"/>
        <end position="133"/>
    </location>
</feature>